<protein>
    <submittedName>
        <fullName evidence="1">Uncharacterized protein</fullName>
    </submittedName>
</protein>
<reference evidence="1 2" key="1">
    <citation type="journal article" date="2019" name="Commun. Biol.">
        <title>The bagworm genome reveals a unique fibroin gene that provides high tensile strength.</title>
        <authorList>
            <person name="Kono N."/>
            <person name="Nakamura H."/>
            <person name="Ohtoshi R."/>
            <person name="Tomita M."/>
            <person name="Numata K."/>
            <person name="Arakawa K."/>
        </authorList>
    </citation>
    <scope>NUCLEOTIDE SEQUENCE [LARGE SCALE GENOMIC DNA]</scope>
</reference>
<dbReference type="Proteomes" id="UP000299102">
    <property type="component" value="Unassembled WGS sequence"/>
</dbReference>
<organism evidence="1 2">
    <name type="scientific">Eumeta variegata</name>
    <name type="common">Bagworm moth</name>
    <name type="synonym">Eumeta japonica</name>
    <dbReference type="NCBI Taxonomy" id="151549"/>
    <lineage>
        <taxon>Eukaryota</taxon>
        <taxon>Metazoa</taxon>
        <taxon>Ecdysozoa</taxon>
        <taxon>Arthropoda</taxon>
        <taxon>Hexapoda</taxon>
        <taxon>Insecta</taxon>
        <taxon>Pterygota</taxon>
        <taxon>Neoptera</taxon>
        <taxon>Endopterygota</taxon>
        <taxon>Lepidoptera</taxon>
        <taxon>Glossata</taxon>
        <taxon>Ditrysia</taxon>
        <taxon>Tineoidea</taxon>
        <taxon>Psychidae</taxon>
        <taxon>Oiketicinae</taxon>
        <taxon>Eumeta</taxon>
    </lineage>
</organism>
<dbReference type="AlphaFoldDB" id="A0A4C1X9H2"/>
<evidence type="ECO:0000313" key="1">
    <source>
        <dbReference type="EMBL" id="GBP59009.1"/>
    </source>
</evidence>
<gene>
    <name evidence="1" type="ORF">EVAR_15010_1</name>
</gene>
<comment type="caution">
    <text evidence="1">The sequence shown here is derived from an EMBL/GenBank/DDBJ whole genome shotgun (WGS) entry which is preliminary data.</text>
</comment>
<dbReference type="EMBL" id="BGZK01000750">
    <property type="protein sequence ID" value="GBP59009.1"/>
    <property type="molecule type" value="Genomic_DNA"/>
</dbReference>
<sequence length="179" mass="20246">MRATFDIMICALVTKEVRPKWVPSSTCPNRARAAARSEFKRNREPKTECIVVCRLRYDERVKSERVGRADSTARAGRPRRAVAAARKQRRWALPSFAGGAHRRSSTKERRCAGDERLCRIIRYQRVNDGAEGRTSRCARAVRTRCQRNAKFADLSIKRVAQRAALAAVAEAATALRMCK</sequence>
<accession>A0A4C1X9H2</accession>
<name>A0A4C1X9H2_EUMVA</name>
<keyword evidence="2" id="KW-1185">Reference proteome</keyword>
<proteinExistence type="predicted"/>
<evidence type="ECO:0000313" key="2">
    <source>
        <dbReference type="Proteomes" id="UP000299102"/>
    </source>
</evidence>